<feature type="region of interest" description="Disordered" evidence="1">
    <location>
        <begin position="1"/>
        <end position="87"/>
    </location>
</feature>
<evidence type="ECO:0000256" key="1">
    <source>
        <dbReference type="SAM" id="MobiDB-lite"/>
    </source>
</evidence>
<accession>A0ABR1KVV1</accession>
<gene>
    <name evidence="2" type="ORF">IWZ03DRAFT_101080</name>
</gene>
<feature type="compositionally biased region" description="Low complexity" evidence="1">
    <location>
        <begin position="58"/>
        <end position="71"/>
    </location>
</feature>
<feature type="compositionally biased region" description="Low complexity" evidence="1">
    <location>
        <begin position="17"/>
        <end position="26"/>
    </location>
</feature>
<feature type="compositionally biased region" description="Low complexity" evidence="1">
    <location>
        <begin position="115"/>
        <end position="135"/>
    </location>
</feature>
<feature type="compositionally biased region" description="Basic and acidic residues" evidence="1">
    <location>
        <begin position="29"/>
        <end position="45"/>
    </location>
</feature>
<feature type="region of interest" description="Disordered" evidence="1">
    <location>
        <begin position="189"/>
        <end position="210"/>
    </location>
</feature>
<name>A0ABR1KVV1_9PEZI</name>
<proteinExistence type="predicted"/>
<feature type="compositionally biased region" description="Polar residues" evidence="1">
    <location>
        <begin position="201"/>
        <end position="210"/>
    </location>
</feature>
<keyword evidence="3" id="KW-1185">Reference proteome</keyword>
<sequence length="231" mass="24956">MPQLLQRHNRSPRPKNFTVTQVVTQQFDDDQHSNDDYDDHRDKKSSTTSTSTDDRPCGRTTTTTRPRSRQGQGQGAPQPPASPPANVRRGFCQRRLYCSPSTTSATARRWKRGNATAEPAATSAASSSTTTSTTSCLSGLRHSRSSTVACRGTAEPYRLAFCGGSPPARHRPGQLGQCADIWSGQERSRAGTDGIGVSASGRAQKTPNSDIDSDSRLYVLLATLFGSHDDE</sequence>
<feature type="region of interest" description="Disordered" evidence="1">
    <location>
        <begin position="103"/>
        <end position="138"/>
    </location>
</feature>
<dbReference type="EMBL" id="JBBPHU010000002">
    <property type="protein sequence ID" value="KAK7521770.1"/>
    <property type="molecule type" value="Genomic_DNA"/>
</dbReference>
<organism evidence="2 3">
    <name type="scientific">Phyllosticta citriasiana</name>
    <dbReference type="NCBI Taxonomy" id="595635"/>
    <lineage>
        <taxon>Eukaryota</taxon>
        <taxon>Fungi</taxon>
        <taxon>Dikarya</taxon>
        <taxon>Ascomycota</taxon>
        <taxon>Pezizomycotina</taxon>
        <taxon>Dothideomycetes</taxon>
        <taxon>Dothideomycetes incertae sedis</taxon>
        <taxon>Botryosphaeriales</taxon>
        <taxon>Phyllostictaceae</taxon>
        <taxon>Phyllosticta</taxon>
    </lineage>
</organism>
<dbReference type="Proteomes" id="UP001363622">
    <property type="component" value="Unassembled WGS sequence"/>
</dbReference>
<evidence type="ECO:0000313" key="2">
    <source>
        <dbReference type="EMBL" id="KAK7521770.1"/>
    </source>
</evidence>
<comment type="caution">
    <text evidence="2">The sequence shown here is derived from an EMBL/GenBank/DDBJ whole genome shotgun (WGS) entry which is preliminary data.</text>
</comment>
<protein>
    <submittedName>
        <fullName evidence="2">Uncharacterized protein</fullName>
    </submittedName>
</protein>
<evidence type="ECO:0000313" key="3">
    <source>
        <dbReference type="Proteomes" id="UP001363622"/>
    </source>
</evidence>
<reference evidence="2 3" key="1">
    <citation type="submission" date="2024-04" db="EMBL/GenBank/DDBJ databases">
        <title>Phyllosticta paracitricarpa is synonymous to the EU quarantine fungus P. citricarpa based on phylogenomic analyses.</title>
        <authorList>
            <consortium name="Lawrence Berkeley National Laboratory"/>
            <person name="Van Ingen-Buijs V.A."/>
            <person name="Van Westerhoven A.C."/>
            <person name="Haridas S."/>
            <person name="Skiadas P."/>
            <person name="Martin F."/>
            <person name="Groenewald J.Z."/>
            <person name="Crous P.W."/>
            <person name="Seidl M.F."/>
        </authorList>
    </citation>
    <scope>NUCLEOTIDE SEQUENCE [LARGE SCALE GENOMIC DNA]</scope>
    <source>
        <strain evidence="2 3">CBS 123371</strain>
    </source>
</reference>